<dbReference type="InterPro" id="IPR006660">
    <property type="entry name" value="Arsenate_reductase-like"/>
</dbReference>
<dbReference type="RefSeq" id="WP_194046741.1">
    <property type="nucleotide sequence ID" value="NZ_JADEXF010000747.1"/>
</dbReference>
<evidence type="ECO:0000256" key="1">
    <source>
        <dbReference type="PROSITE-ProRule" id="PRU01282"/>
    </source>
</evidence>
<accession>A0ABR9U390</accession>
<name>A0ABR9U390_9NOSO</name>
<dbReference type="Gene3D" id="3.40.30.10">
    <property type="entry name" value="Glutaredoxin"/>
    <property type="match status" value="1"/>
</dbReference>
<dbReference type="InterPro" id="IPR036249">
    <property type="entry name" value="Thioredoxin-like_sf"/>
</dbReference>
<dbReference type="EMBL" id="JADEXF010000747">
    <property type="protein sequence ID" value="MBE9107134.1"/>
    <property type="molecule type" value="Genomic_DNA"/>
</dbReference>
<dbReference type="SUPFAM" id="SSF52833">
    <property type="entry name" value="Thioredoxin-like"/>
    <property type="match status" value="1"/>
</dbReference>
<dbReference type="NCBIfam" id="TIGR01616">
    <property type="entry name" value="nitro_assoc"/>
    <property type="match status" value="1"/>
</dbReference>
<dbReference type="InterPro" id="IPR006503">
    <property type="entry name" value="Nase-assoc"/>
</dbReference>
<proteinExistence type="inferred from homology"/>
<gene>
    <name evidence="2" type="ORF">IQ229_20060</name>
</gene>
<evidence type="ECO:0000313" key="3">
    <source>
        <dbReference type="Proteomes" id="UP000647836"/>
    </source>
</evidence>
<comment type="similarity">
    <text evidence="1">Belongs to the ArsC family.</text>
</comment>
<sequence>VIPCNLLTESWTVERLRSFFGDRPVAEWFNLSAPKIKSGEVVPEKIDAETALTLMLKEPLLIRRPLLEVGERREVGFDVQKIDTWIGLQAVDESLQEISDKLMKQDLQNCSHGPSHHHHNH</sequence>
<comment type="caution">
    <text evidence="2">The sequence shown here is derived from an EMBL/GenBank/DDBJ whole genome shotgun (WGS) entry which is preliminary data.</text>
</comment>
<protein>
    <submittedName>
        <fullName evidence="2">Nitrogenase-associated protein</fullName>
    </submittedName>
</protein>
<organism evidence="2 3">
    <name type="scientific">Nostoc cf. edaphicum LEGE 07299</name>
    <dbReference type="NCBI Taxonomy" id="2777974"/>
    <lineage>
        <taxon>Bacteria</taxon>
        <taxon>Bacillati</taxon>
        <taxon>Cyanobacteriota</taxon>
        <taxon>Cyanophyceae</taxon>
        <taxon>Nostocales</taxon>
        <taxon>Nostocaceae</taxon>
        <taxon>Nostoc</taxon>
    </lineage>
</organism>
<dbReference type="Pfam" id="PF03960">
    <property type="entry name" value="ArsC"/>
    <property type="match status" value="1"/>
</dbReference>
<keyword evidence="3" id="KW-1185">Reference proteome</keyword>
<evidence type="ECO:0000313" key="2">
    <source>
        <dbReference type="EMBL" id="MBE9107134.1"/>
    </source>
</evidence>
<dbReference type="Proteomes" id="UP000647836">
    <property type="component" value="Unassembled WGS sequence"/>
</dbReference>
<feature type="non-terminal residue" evidence="2">
    <location>
        <position position="1"/>
    </location>
</feature>
<dbReference type="PROSITE" id="PS51353">
    <property type="entry name" value="ARSC"/>
    <property type="match status" value="1"/>
</dbReference>
<reference evidence="2 3" key="1">
    <citation type="submission" date="2020-10" db="EMBL/GenBank/DDBJ databases">
        <authorList>
            <person name="Castelo-Branco R."/>
            <person name="Eusebio N."/>
            <person name="Adriana R."/>
            <person name="Vieira A."/>
            <person name="Brugerolle De Fraissinette N."/>
            <person name="Rezende De Castro R."/>
            <person name="Schneider M.P."/>
            <person name="Vasconcelos V."/>
            <person name="Leao P.N."/>
        </authorList>
    </citation>
    <scope>NUCLEOTIDE SEQUENCE [LARGE SCALE GENOMIC DNA]</scope>
    <source>
        <strain evidence="2 3">LEGE 07299</strain>
    </source>
</reference>